<dbReference type="AlphaFoldDB" id="A0A4D6HF35"/>
<evidence type="ECO:0000313" key="2">
    <source>
        <dbReference type="Proteomes" id="UP000296706"/>
    </source>
</evidence>
<dbReference type="OrthoDB" id="235550at2157"/>
<reference evidence="1 2" key="1">
    <citation type="journal article" date="2019" name="Nat. Commun.">
        <title>A new type of DNA phosphorothioation-based antiviral system in archaea.</title>
        <authorList>
            <person name="Xiong L."/>
            <person name="Liu S."/>
            <person name="Chen S."/>
            <person name="Xiao Y."/>
            <person name="Zhu B."/>
            <person name="Gao Y."/>
            <person name="Zhang Y."/>
            <person name="Chen B."/>
            <person name="Luo J."/>
            <person name="Deng Z."/>
            <person name="Chen X."/>
            <person name="Wang L."/>
            <person name="Chen S."/>
        </authorList>
    </citation>
    <scope>NUCLEOTIDE SEQUENCE [LARGE SCALE GENOMIC DNA]</scope>
    <source>
        <strain evidence="1 2">CBA1105</strain>
    </source>
</reference>
<proteinExistence type="predicted"/>
<name>A0A4D6HF35_9EURY</name>
<accession>A0A4D6HF35</accession>
<keyword evidence="2" id="KW-1185">Reference proteome</keyword>
<dbReference type="EMBL" id="CP031310">
    <property type="protein sequence ID" value="QCC51778.1"/>
    <property type="molecule type" value="Genomic_DNA"/>
</dbReference>
<organism evidence="1 2">
    <name type="scientific">Halapricum salinum</name>
    <dbReference type="NCBI Taxonomy" id="1457250"/>
    <lineage>
        <taxon>Archaea</taxon>
        <taxon>Methanobacteriati</taxon>
        <taxon>Methanobacteriota</taxon>
        <taxon>Stenosarchaea group</taxon>
        <taxon>Halobacteria</taxon>
        <taxon>Halobacteriales</taxon>
        <taxon>Haloarculaceae</taxon>
        <taxon>Halapricum</taxon>
    </lineage>
</organism>
<gene>
    <name evidence="1" type="ORF">DV733_11265</name>
</gene>
<protein>
    <recommendedName>
        <fullName evidence="3">CopG family transcriptional regulator</fullName>
    </recommendedName>
</protein>
<dbReference type="KEGG" id="hsn:DV733_11265"/>
<sequence>MMNIEIDDTLYERIDDRAARKEFESADEYAETILRIVLDELEDEPDRDVQDRLEDLGYM</sequence>
<dbReference type="STRING" id="1457250.GCA_000755225_00637"/>
<evidence type="ECO:0008006" key="3">
    <source>
        <dbReference type="Google" id="ProtNLM"/>
    </source>
</evidence>
<evidence type="ECO:0000313" key="1">
    <source>
        <dbReference type="EMBL" id="QCC51778.1"/>
    </source>
</evidence>
<dbReference type="Proteomes" id="UP000296706">
    <property type="component" value="Chromosome"/>
</dbReference>